<proteinExistence type="predicted"/>
<dbReference type="EMBL" id="LWHQ01000038">
    <property type="protein sequence ID" value="OAS22538.1"/>
    <property type="molecule type" value="Genomic_DNA"/>
</dbReference>
<gene>
    <name evidence="3" type="ORF">A5481_19285</name>
</gene>
<dbReference type="SUPFAM" id="SSF81606">
    <property type="entry name" value="PP2C-like"/>
    <property type="match status" value="1"/>
</dbReference>
<feature type="domain" description="PPM-type phosphatase" evidence="2">
    <location>
        <begin position="16"/>
        <end position="238"/>
    </location>
</feature>
<comment type="caution">
    <text evidence="3">The sequence shown here is derived from an EMBL/GenBank/DDBJ whole genome shotgun (WGS) entry which is preliminary data.</text>
</comment>
<sequence>MSSRRPEWSWVGARATGTSHAREEKECDDAGACREVWTPSGPALVAVASDGAGSAPLSRFGSAIVARSFCRSASAYLRAGSRVDDIDEAVARDWLDEMRDRIARRAQLGGQPARAFASTMVGVVVGLEAAVVVHVGDGACALRLAGETVWRVPSWPAQGEYAATTYFVTDDPEPRLSVVPVRGCVEEVAVFTDGMERLALDFAAGAAFDRFFESVFPALRREPPGRRRRLSRDLHDFLDSAPVTDRTDDDKTLLMARRVPVPERGIFNPVTA</sequence>
<dbReference type="Proteomes" id="UP000078316">
    <property type="component" value="Unassembled WGS sequence"/>
</dbReference>
<dbReference type="OrthoDB" id="9805674at2"/>
<dbReference type="InterPro" id="IPR036457">
    <property type="entry name" value="PPM-type-like_dom_sf"/>
</dbReference>
<dbReference type="STRING" id="427683.A5481_19285"/>
<organism evidence="3 4">
    <name type="scientific">Methylobacterium platani</name>
    <dbReference type="NCBI Taxonomy" id="427683"/>
    <lineage>
        <taxon>Bacteria</taxon>
        <taxon>Pseudomonadati</taxon>
        <taxon>Pseudomonadota</taxon>
        <taxon>Alphaproteobacteria</taxon>
        <taxon>Hyphomicrobiales</taxon>
        <taxon>Methylobacteriaceae</taxon>
        <taxon>Methylobacterium</taxon>
    </lineage>
</organism>
<dbReference type="RefSeq" id="WP_048431812.1">
    <property type="nucleotide sequence ID" value="NZ_LWHQ01000038.1"/>
</dbReference>
<evidence type="ECO:0000256" key="1">
    <source>
        <dbReference type="SAM" id="MobiDB-lite"/>
    </source>
</evidence>
<evidence type="ECO:0000313" key="3">
    <source>
        <dbReference type="EMBL" id="OAS22538.1"/>
    </source>
</evidence>
<accession>A0A179S866</accession>
<dbReference type="Pfam" id="PF13672">
    <property type="entry name" value="PP2C_2"/>
    <property type="match status" value="1"/>
</dbReference>
<dbReference type="AlphaFoldDB" id="A0A179S866"/>
<dbReference type="Gene3D" id="3.60.40.10">
    <property type="entry name" value="PPM-type phosphatase domain"/>
    <property type="match status" value="1"/>
</dbReference>
<evidence type="ECO:0000259" key="2">
    <source>
        <dbReference type="Pfam" id="PF13672"/>
    </source>
</evidence>
<dbReference type="InterPro" id="IPR001932">
    <property type="entry name" value="PPM-type_phosphatase-like_dom"/>
</dbReference>
<name>A0A179S866_9HYPH</name>
<reference evidence="3 4" key="1">
    <citation type="submission" date="2016-04" db="EMBL/GenBank/DDBJ databases">
        <authorList>
            <person name="Evans L.H."/>
            <person name="Alamgir A."/>
            <person name="Owens N."/>
            <person name="Weber N.D."/>
            <person name="Virtaneva K."/>
            <person name="Barbian K."/>
            <person name="Babar A."/>
            <person name="Rosenke K."/>
        </authorList>
    </citation>
    <scope>NUCLEOTIDE SEQUENCE [LARGE SCALE GENOMIC DNA]</scope>
    <source>
        <strain evidence="3 4">PMB02</strain>
    </source>
</reference>
<evidence type="ECO:0000313" key="4">
    <source>
        <dbReference type="Proteomes" id="UP000078316"/>
    </source>
</evidence>
<feature type="region of interest" description="Disordered" evidence="1">
    <location>
        <begin position="1"/>
        <end position="23"/>
    </location>
</feature>
<protein>
    <recommendedName>
        <fullName evidence="2">PPM-type phosphatase domain-containing protein</fullName>
    </recommendedName>
</protein>